<proteinExistence type="predicted"/>
<keyword evidence="2" id="KW-1185">Reference proteome</keyword>
<reference evidence="2" key="1">
    <citation type="journal article" date="2019" name="Int. J. Syst. Evol. Microbiol.">
        <title>The Global Catalogue of Microorganisms (GCM) 10K type strain sequencing project: providing services to taxonomists for standard genome sequencing and annotation.</title>
        <authorList>
            <consortium name="The Broad Institute Genomics Platform"/>
            <consortium name="The Broad Institute Genome Sequencing Center for Infectious Disease"/>
            <person name="Wu L."/>
            <person name="Ma J."/>
        </authorList>
    </citation>
    <scope>NUCLEOTIDE SEQUENCE [LARGE SCALE GENOMIC DNA]</scope>
    <source>
        <strain evidence="2">KCTC 23984</strain>
    </source>
</reference>
<accession>A0ABW6C902</accession>
<organism evidence="1 2">
    <name type="scientific">Pontibacter toksunensis</name>
    <dbReference type="NCBI Taxonomy" id="1332631"/>
    <lineage>
        <taxon>Bacteria</taxon>
        <taxon>Pseudomonadati</taxon>
        <taxon>Bacteroidota</taxon>
        <taxon>Cytophagia</taxon>
        <taxon>Cytophagales</taxon>
        <taxon>Hymenobacteraceae</taxon>
        <taxon>Pontibacter</taxon>
    </lineage>
</organism>
<evidence type="ECO:0000313" key="2">
    <source>
        <dbReference type="Proteomes" id="UP001597641"/>
    </source>
</evidence>
<comment type="caution">
    <text evidence="1">The sequence shown here is derived from an EMBL/GenBank/DDBJ whole genome shotgun (WGS) entry which is preliminary data.</text>
</comment>
<name>A0ABW6C902_9BACT</name>
<protein>
    <submittedName>
        <fullName evidence="1">Uncharacterized protein</fullName>
    </submittedName>
</protein>
<dbReference type="RefSeq" id="WP_377492501.1">
    <property type="nucleotide sequence ID" value="NZ_JBHUOX010000066.1"/>
</dbReference>
<dbReference type="Proteomes" id="UP001597641">
    <property type="component" value="Unassembled WGS sequence"/>
</dbReference>
<sequence>MKAKQFILCLLLLVAFTEGKTQTLNGRLLEVPTLDREGLPSEVLKVDMYDKDCIHVVDGLVASYRDVVSNQQLVHFERAASREKLTELGFKDGQCVIVKSTADLDIENYIYRQVHEQVQQVGIEYKLPIAVNGKLLPSYTDRRNKLSIIKPEQIKRVKFLNKAEAQGRYGDRVVFGLIEITV</sequence>
<dbReference type="EMBL" id="JBHUOX010000066">
    <property type="protein sequence ID" value="MFD3004008.1"/>
    <property type="molecule type" value="Genomic_DNA"/>
</dbReference>
<evidence type="ECO:0000313" key="1">
    <source>
        <dbReference type="EMBL" id="MFD3004008.1"/>
    </source>
</evidence>
<gene>
    <name evidence="1" type="ORF">ACFS7Z_26895</name>
</gene>